<evidence type="ECO:0008006" key="4">
    <source>
        <dbReference type="Google" id="ProtNLM"/>
    </source>
</evidence>
<dbReference type="Proteomes" id="UP000663864">
    <property type="component" value="Unassembled WGS sequence"/>
</dbReference>
<accession>A0A815UY02</accession>
<dbReference type="InterPro" id="IPR011011">
    <property type="entry name" value="Znf_FYVE_PHD"/>
</dbReference>
<evidence type="ECO:0000313" key="3">
    <source>
        <dbReference type="Proteomes" id="UP000663864"/>
    </source>
</evidence>
<organism evidence="1 3">
    <name type="scientific">Rotaria sordida</name>
    <dbReference type="NCBI Taxonomy" id="392033"/>
    <lineage>
        <taxon>Eukaryota</taxon>
        <taxon>Metazoa</taxon>
        <taxon>Spiralia</taxon>
        <taxon>Gnathifera</taxon>
        <taxon>Rotifera</taxon>
        <taxon>Eurotatoria</taxon>
        <taxon>Bdelloidea</taxon>
        <taxon>Philodinida</taxon>
        <taxon>Philodinidae</taxon>
        <taxon>Rotaria</taxon>
    </lineage>
</organism>
<dbReference type="SUPFAM" id="SSF57903">
    <property type="entry name" value="FYVE/PHD zinc finger"/>
    <property type="match status" value="1"/>
</dbReference>
<gene>
    <name evidence="2" type="ORF">JBS370_LOCUS38293</name>
    <name evidence="1" type="ORF">ZHD862_LOCUS38545</name>
</gene>
<proteinExistence type="predicted"/>
<evidence type="ECO:0000313" key="2">
    <source>
        <dbReference type="EMBL" id="CAF4240561.1"/>
    </source>
</evidence>
<reference evidence="1" key="1">
    <citation type="submission" date="2021-02" db="EMBL/GenBank/DDBJ databases">
        <authorList>
            <person name="Nowell W R."/>
        </authorList>
    </citation>
    <scope>NUCLEOTIDE SEQUENCE</scope>
</reference>
<sequence length="116" mass="13426">MSTENEKQTESLPTCGICGTIIADDDIKLICTYETCGKRTCLSCIKKMIEIMFSQPTLNYPFKCGACLQLLDQRIIYEIIVKQGQYEKYIACIFPLYWVKNCLEQNEILVQCKYLK</sequence>
<evidence type="ECO:0000313" key="1">
    <source>
        <dbReference type="EMBL" id="CAF1525457.1"/>
    </source>
</evidence>
<comment type="caution">
    <text evidence="1">The sequence shown here is derived from an EMBL/GenBank/DDBJ whole genome shotgun (WGS) entry which is preliminary data.</text>
</comment>
<dbReference type="AlphaFoldDB" id="A0A815UY02"/>
<protein>
    <recommendedName>
        <fullName evidence="4">RING-type domain-containing protein</fullName>
    </recommendedName>
</protein>
<name>A0A815UY02_9BILA</name>
<dbReference type="EMBL" id="CAJOBD010020395">
    <property type="protein sequence ID" value="CAF4240561.1"/>
    <property type="molecule type" value="Genomic_DNA"/>
</dbReference>
<dbReference type="EMBL" id="CAJNOT010009523">
    <property type="protein sequence ID" value="CAF1525457.1"/>
    <property type="molecule type" value="Genomic_DNA"/>
</dbReference>
<dbReference type="Proteomes" id="UP000663836">
    <property type="component" value="Unassembled WGS sequence"/>
</dbReference>